<reference evidence="10" key="1">
    <citation type="journal article" date="2016" name="Nature">
        <title>The genome of the seagrass Zostera marina reveals angiosperm adaptation to the sea.</title>
        <authorList>
            <person name="Olsen J.L."/>
            <person name="Rouze P."/>
            <person name="Verhelst B."/>
            <person name="Lin Y.-C."/>
            <person name="Bayer T."/>
            <person name="Collen J."/>
            <person name="Dattolo E."/>
            <person name="De Paoli E."/>
            <person name="Dittami S."/>
            <person name="Maumus F."/>
            <person name="Michel G."/>
            <person name="Kersting A."/>
            <person name="Lauritano C."/>
            <person name="Lohaus R."/>
            <person name="Toepel M."/>
            <person name="Tonon T."/>
            <person name="Vanneste K."/>
            <person name="Amirebrahimi M."/>
            <person name="Brakel J."/>
            <person name="Bostroem C."/>
            <person name="Chovatia M."/>
            <person name="Grimwood J."/>
            <person name="Jenkins J.W."/>
            <person name="Jueterbock A."/>
            <person name="Mraz A."/>
            <person name="Stam W.T."/>
            <person name="Tice H."/>
            <person name="Bornberg-Bauer E."/>
            <person name="Green P.J."/>
            <person name="Pearson G.A."/>
            <person name="Procaccini G."/>
            <person name="Duarte C.M."/>
            <person name="Schmutz J."/>
            <person name="Reusch T.B.H."/>
            <person name="Van de Peer Y."/>
        </authorList>
    </citation>
    <scope>NUCLEOTIDE SEQUENCE [LARGE SCALE GENOMIC DNA]</scope>
    <source>
        <strain evidence="10">cv. Finnish</strain>
    </source>
</reference>
<evidence type="ECO:0000259" key="8">
    <source>
        <dbReference type="Pfam" id="PF13837"/>
    </source>
</evidence>
<dbReference type="GO" id="GO:0000976">
    <property type="term" value="F:transcription cis-regulatory region binding"/>
    <property type="evidence" value="ECO:0000318"/>
    <property type="project" value="GO_Central"/>
</dbReference>
<keyword evidence="2" id="KW-0805">Transcription regulation</keyword>
<accession>A0A0K9PG64</accession>
<comment type="subcellular location">
    <subcellularLocation>
        <location evidence="1">Nucleus</location>
    </subcellularLocation>
</comment>
<keyword evidence="4" id="KW-0238">DNA-binding</keyword>
<dbReference type="EMBL" id="LFYR01000923">
    <property type="protein sequence ID" value="KMZ67195.1"/>
    <property type="molecule type" value="Genomic_DNA"/>
</dbReference>
<dbReference type="OMA" id="QDAHACT"/>
<keyword evidence="3" id="KW-0175">Coiled coil</keyword>
<proteinExistence type="predicted"/>
<evidence type="ECO:0000256" key="3">
    <source>
        <dbReference type="ARBA" id="ARBA00023054"/>
    </source>
</evidence>
<evidence type="ECO:0000256" key="7">
    <source>
        <dbReference type="SAM" id="MobiDB-lite"/>
    </source>
</evidence>
<dbReference type="InterPro" id="IPR044823">
    <property type="entry name" value="ASIL1/2-like"/>
</dbReference>
<evidence type="ECO:0000256" key="1">
    <source>
        <dbReference type="ARBA" id="ARBA00004123"/>
    </source>
</evidence>
<evidence type="ECO:0000313" key="9">
    <source>
        <dbReference type="EMBL" id="KMZ67195.1"/>
    </source>
</evidence>
<feature type="domain" description="Myb/SANT-like DNA-binding" evidence="8">
    <location>
        <begin position="23"/>
        <end position="110"/>
    </location>
</feature>
<dbReference type="FunFam" id="1.10.10.60:FF:000104">
    <property type="entry name" value="trihelix transcription factor ASIL2"/>
    <property type="match status" value="1"/>
</dbReference>
<feature type="compositionally biased region" description="Gly residues" evidence="7">
    <location>
        <begin position="238"/>
        <end position="250"/>
    </location>
</feature>
<dbReference type="OrthoDB" id="2019351at2759"/>
<keyword evidence="5" id="KW-0804">Transcription</keyword>
<sequence length="327" mass="36674">MDQSAPPRLMYRKKPPAGGGREDCWSEGATEALVEAWGERYIQLKRGNLRQKDWQEVADAVNEHQDALGRPRRTDVQCKNRIDTLKKKYKIEKARRGPSEWSFLSRLDELIGPSSATGTPGSGGTTLKKHNMPKSEPPVPLRSSLTLKLKNRAGSTPKPVGIGFLGGSSIRPRAKLSSGSSESSHGETGYGDDDDNDEDILKEDEDEEAEEEDDRGRLRFHGVSIPRKRRWNGSMDGVSGGRPSGSGGSKCGDDMFGELAKVILKFGDIYEKIESSKQQQLMEMERKRMEFTRKLELQRMQMFMDTQLKLQNIKRPKHYSNEGKSSS</sequence>
<evidence type="ECO:0000256" key="4">
    <source>
        <dbReference type="ARBA" id="ARBA00023125"/>
    </source>
</evidence>
<feature type="region of interest" description="Disordered" evidence="7">
    <location>
        <begin position="1"/>
        <end position="24"/>
    </location>
</feature>
<dbReference type="Proteomes" id="UP000036987">
    <property type="component" value="Unassembled WGS sequence"/>
</dbReference>
<evidence type="ECO:0000256" key="6">
    <source>
        <dbReference type="ARBA" id="ARBA00023242"/>
    </source>
</evidence>
<evidence type="ECO:0000256" key="5">
    <source>
        <dbReference type="ARBA" id="ARBA00023163"/>
    </source>
</evidence>
<dbReference type="Gene3D" id="1.10.10.60">
    <property type="entry name" value="Homeodomain-like"/>
    <property type="match status" value="1"/>
</dbReference>
<dbReference type="PANTHER" id="PTHR31307:SF40">
    <property type="entry name" value="TRIHELIX TRANSCRIPTION FACTOR ENAP1-RELATED"/>
    <property type="match status" value="1"/>
</dbReference>
<protein>
    <submittedName>
        <fullName evidence="9">Putative Transcription factor</fullName>
    </submittedName>
</protein>
<evidence type="ECO:0000256" key="2">
    <source>
        <dbReference type="ARBA" id="ARBA00023015"/>
    </source>
</evidence>
<organism evidence="9 10">
    <name type="scientific">Zostera marina</name>
    <name type="common">Eelgrass</name>
    <dbReference type="NCBI Taxonomy" id="29655"/>
    <lineage>
        <taxon>Eukaryota</taxon>
        <taxon>Viridiplantae</taxon>
        <taxon>Streptophyta</taxon>
        <taxon>Embryophyta</taxon>
        <taxon>Tracheophyta</taxon>
        <taxon>Spermatophyta</taxon>
        <taxon>Magnoliopsida</taxon>
        <taxon>Liliopsida</taxon>
        <taxon>Zosteraceae</taxon>
        <taxon>Zostera</taxon>
    </lineage>
</organism>
<dbReference type="AlphaFoldDB" id="A0A0K9PG64"/>
<feature type="compositionally biased region" description="Acidic residues" evidence="7">
    <location>
        <begin position="190"/>
        <end position="213"/>
    </location>
</feature>
<dbReference type="InterPro" id="IPR044822">
    <property type="entry name" value="Myb_DNA-bind_4"/>
</dbReference>
<keyword evidence="10" id="KW-1185">Reference proteome</keyword>
<feature type="region of interest" description="Disordered" evidence="7">
    <location>
        <begin position="111"/>
        <end position="252"/>
    </location>
</feature>
<feature type="compositionally biased region" description="Low complexity" evidence="7">
    <location>
        <begin position="177"/>
        <end position="187"/>
    </location>
</feature>
<keyword evidence="6" id="KW-0539">Nucleus</keyword>
<comment type="caution">
    <text evidence="9">The sequence shown here is derived from an EMBL/GenBank/DDBJ whole genome shotgun (WGS) entry which is preliminary data.</text>
</comment>
<feature type="region of interest" description="Disordered" evidence="7">
    <location>
        <begin position="308"/>
        <end position="327"/>
    </location>
</feature>
<dbReference type="PANTHER" id="PTHR31307">
    <property type="entry name" value="TRIHELIX TRANSCRIPTION FACTOR ASIL2"/>
    <property type="match status" value="1"/>
</dbReference>
<dbReference type="Pfam" id="PF13837">
    <property type="entry name" value="Myb_DNA-bind_4"/>
    <property type="match status" value="1"/>
</dbReference>
<evidence type="ECO:0000313" key="10">
    <source>
        <dbReference type="Proteomes" id="UP000036987"/>
    </source>
</evidence>
<dbReference type="GO" id="GO:0005634">
    <property type="term" value="C:nucleus"/>
    <property type="evidence" value="ECO:0000318"/>
    <property type="project" value="GO_Central"/>
</dbReference>
<name>A0A0K9PG64_ZOSMR</name>
<gene>
    <name evidence="9" type="ORF">ZOSMA_273G00130</name>
</gene>